<dbReference type="PANTHER" id="PTHR10593">
    <property type="entry name" value="SERINE/THREONINE-PROTEIN KINASE RIO"/>
    <property type="match status" value="1"/>
</dbReference>
<evidence type="ECO:0000259" key="8">
    <source>
        <dbReference type="Pfam" id="PF22992"/>
    </source>
</evidence>
<dbReference type="InterPro" id="IPR055185">
    <property type="entry name" value="C2CH-4th_BIRD-IDD"/>
</dbReference>
<evidence type="ECO:0000256" key="1">
    <source>
        <dbReference type="ARBA" id="ARBA00022723"/>
    </source>
</evidence>
<feature type="compositionally biased region" description="Polar residues" evidence="7">
    <location>
        <begin position="57"/>
        <end position="78"/>
    </location>
</feature>
<proteinExistence type="predicted"/>
<evidence type="ECO:0000259" key="10">
    <source>
        <dbReference type="Pfam" id="PF22996"/>
    </source>
</evidence>
<organism evidence="11 12">
    <name type="scientific">Cinchona calisaya</name>
    <dbReference type="NCBI Taxonomy" id="153742"/>
    <lineage>
        <taxon>Eukaryota</taxon>
        <taxon>Viridiplantae</taxon>
        <taxon>Streptophyta</taxon>
        <taxon>Embryophyta</taxon>
        <taxon>Tracheophyta</taxon>
        <taxon>Spermatophyta</taxon>
        <taxon>Magnoliopsida</taxon>
        <taxon>eudicotyledons</taxon>
        <taxon>Gunneridae</taxon>
        <taxon>Pentapetalae</taxon>
        <taxon>asterids</taxon>
        <taxon>lamiids</taxon>
        <taxon>Gentianales</taxon>
        <taxon>Rubiaceae</taxon>
        <taxon>Cinchonoideae</taxon>
        <taxon>Cinchoneae</taxon>
        <taxon>Cinchona</taxon>
    </lineage>
</organism>
<feature type="region of interest" description="Disordered" evidence="7">
    <location>
        <begin position="554"/>
        <end position="602"/>
    </location>
</feature>
<dbReference type="InterPro" id="IPR055186">
    <property type="entry name" value="C2H2-2nd_BIRD-IDD"/>
</dbReference>
<evidence type="ECO:0000313" key="11">
    <source>
        <dbReference type="EMBL" id="KAL3502176.1"/>
    </source>
</evidence>
<keyword evidence="5" id="KW-0805">Transcription regulation</keyword>
<evidence type="ECO:0000256" key="5">
    <source>
        <dbReference type="ARBA" id="ARBA00023015"/>
    </source>
</evidence>
<dbReference type="Pfam" id="PF22992">
    <property type="entry name" value="C2CH-4th_BIRD-IDD"/>
    <property type="match status" value="1"/>
</dbReference>
<dbReference type="GO" id="GO:0008270">
    <property type="term" value="F:zinc ion binding"/>
    <property type="evidence" value="ECO:0007669"/>
    <property type="project" value="UniProtKB-KW"/>
</dbReference>
<evidence type="ECO:0000256" key="7">
    <source>
        <dbReference type="SAM" id="MobiDB-lite"/>
    </source>
</evidence>
<dbReference type="Proteomes" id="UP001630127">
    <property type="component" value="Unassembled WGS sequence"/>
</dbReference>
<evidence type="ECO:0000256" key="4">
    <source>
        <dbReference type="ARBA" id="ARBA00022833"/>
    </source>
</evidence>
<evidence type="ECO:0000313" key="12">
    <source>
        <dbReference type="Proteomes" id="UP001630127"/>
    </source>
</evidence>
<dbReference type="Gene3D" id="3.30.160.60">
    <property type="entry name" value="Classic Zinc Finger"/>
    <property type="match status" value="1"/>
</dbReference>
<evidence type="ECO:0000259" key="9">
    <source>
        <dbReference type="Pfam" id="PF22995"/>
    </source>
</evidence>
<evidence type="ECO:0000256" key="6">
    <source>
        <dbReference type="ARBA" id="ARBA00023163"/>
    </source>
</evidence>
<dbReference type="EMBL" id="JBJUIK010000015">
    <property type="protein sequence ID" value="KAL3502176.1"/>
    <property type="molecule type" value="Genomic_DNA"/>
</dbReference>
<protein>
    <submittedName>
        <fullName evidence="11">Uncharacterized protein</fullName>
    </submittedName>
</protein>
<feature type="region of interest" description="Disordered" evidence="7">
    <location>
        <begin position="1"/>
        <end position="86"/>
    </location>
</feature>
<dbReference type="Pfam" id="PF22996">
    <property type="entry name" value="C2H2-2nd_BIRD-IDD"/>
    <property type="match status" value="1"/>
</dbReference>
<keyword evidence="12" id="KW-1185">Reference proteome</keyword>
<dbReference type="FunFam" id="3.30.160.60:FF:000131">
    <property type="entry name" value="protein indeterminate-domain 5, chloroplastic-like"/>
    <property type="match status" value="1"/>
</dbReference>
<feature type="compositionally biased region" description="Low complexity" evidence="7">
    <location>
        <begin position="30"/>
        <end position="41"/>
    </location>
</feature>
<feature type="domain" description="BIRD-IDD transcription factor third C2HC zinc finger" evidence="9">
    <location>
        <begin position="125"/>
        <end position="149"/>
    </location>
</feature>
<dbReference type="InterPro" id="IPR031140">
    <property type="entry name" value="IDD1-16"/>
</dbReference>
<sequence length="602" mass="65348">MTTSSSSAIFLALKDGDDHQNPMKQQQHFGAGPSSSSGPTLTPQPPQQKKKRNQPGTPSKSRFRGNSTVSQDPNGNKQKTTKDQEVKRKVYLCPEPTCVHHDPSRALGDLTGIKKHYSRKHCEKNYRCEKCSKRYAVQSDWKAHTKTCGTREYKCDCGTLFSRRDSFVTHRAFCDALAQESARNNPPSLTDFGNHLFGSSSNNMTLGLSKIGTQMSTAGQDQNPLVPDMLSLGSIKTGHFDSVSGSSSMNSIFRPSQVVPSPALLLSETNQDYCQESHSQHELLANKPLLHGPMQFPDLQNSATTANSSSVASSSNIFKYLSFFPNSNTTNVSEIENNNAIANDTSNNISSSFLFSNLLNNNHQHNASGSSNEGSNLFFNNLFGEQLSSSSTSSLYSSSVQNHDLISPHLSATALLQKAAQLGSKTSNNSGTLLMKTFGSGSSSSTKSDHNPLNFAPFGSIFSDHHNNGSHMNDLMSSFTGSNSSFRGGLMNTYGGYPQDNEYGYNATRFSFHEPPLKRRSPSFSNMEQAAKFQQNLGISIGGPADGLTRDFLGVGPTGEHMRNMSGGFGQRDHHGMENTSSDSERNTASKSPSFGGEGNFH</sequence>
<dbReference type="Pfam" id="PF22995">
    <property type="entry name" value="C2CH-3rd_BIRD-IDD"/>
    <property type="match status" value="1"/>
</dbReference>
<evidence type="ECO:0000256" key="3">
    <source>
        <dbReference type="ARBA" id="ARBA00022771"/>
    </source>
</evidence>
<dbReference type="PANTHER" id="PTHR10593:SF214">
    <property type="entry name" value="PROTEIN INDETERMINATE-DOMAIN 5, CHLOROPLASTIC"/>
    <property type="match status" value="1"/>
</dbReference>
<feature type="compositionally biased region" description="Basic and acidic residues" evidence="7">
    <location>
        <begin position="571"/>
        <end position="588"/>
    </location>
</feature>
<dbReference type="AlphaFoldDB" id="A0ABD2Y3R8"/>
<feature type="domain" description="BIRD-IDD transcription factor second C2H2 zinc finger" evidence="10">
    <location>
        <begin position="87"/>
        <end position="121"/>
    </location>
</feature>
<gene>
    <name evidence="11" type="ORF">ACH5RR_036625</name>
</gene>
<keyword evidence="6" id="KW-0804">Transcription</keyword>
<feature type="domain" description="BIRD-IDD transcription factor fourth C2HC zinc finger" evidence="8">
    <location>
        <begin position="152"/>
        <end position="189"/>
    </location>
</feature>
<keyword evidence="1" id="KW-0479">Metal-binding</keyword>
<dbReference type="InterPro" id="IPR055187">
    <property type="entry name" value="C2CH-3rd_BIRD-IDD"/>
</dbReference>
<keyword evidence="3" id="KW-0863">Zinc-finger</keyword>
<keyword evidence="4" id="KW-0862">Zinc</keyword>
<reference evidence="11 12" key="1">
    <citation type="submission" date="2024-11" db="EMBL/GenBank/DDBJ databases">
        <title>A near-complete genome assembly of Cinchona calisaya.</title>
        <authorList>
            <person name="Lian D.C."/>
            <person name="Zhao X.W."/>
            <person name="Wei L."/>
        </authorList>
    </citation>
    <scope>NUCLEOTIDE SEQUENCE [LARGE SCALE GENOMIC DNA]</scope>
    <source>
        <tissue evidence="11">Nenye</tissue>
    </source>
</reference>
<evidence type="ECO:0000256" key="2">
    <source>
        <dbReference type="ARBA" id="ARBA00022737"/>
    </source>
</evidence>
<keyword evidence="2" id="KW-0677">Repeat</keyword>
<accession>A0ABD2Y3R8</accession>
<name>A0ABD2Y3R8_9GENT</name>
<comment type="caution">
    <text evidence="11">The sequence shown here is derived from an EMBL/GenBank/DDBJ whole genome shotgun (WGS) entry which is preliminary data.</text>
</comment>